<dbReference type="EMBL" id="CP002737">
    <property type="protein sequence ID" value="AEF96068.1"/>
    <property type="molecule type" value="Genomic_DNA"/>
</dbReference>
<dbReference type="AlphaFoldDB" id="F6BBY7"/>
<keyword evidence="1" id="KW-0677">Repeat</keyword>
<dbReference type="SMART" id="SM00028">
    <property type="entry name" value="TPR"/>
    <property type="match status" value="6"/>
</dbReference>
<dbReference type="GeneID" id="10643349"/>
<dbReference type="KEGG" id="mig:Metig_0512"/>
<dbReference type="HOGENOM" id="CLU_1080144_0_0_2"/>
<keyword evidence="2 3" id="KW-0802">TPR repeat</keyword>
<dbReference type="Pfam" id="PF13181">
    <property type="entry name" value="TPR_8"/>
    <property type="match status" value="1"/>
</dbReference>
<sequence>MRIFSKLGFIFICVVVTIAGCVDIPQSSKNSKNEISPNVATAFNMYKEGRYQTALIYCDKAIKENPNDKWAWYLKGKIYYQLNESAKAVECFNKSIRIDPNFADAYFWMGLTYTSYYITNEPSHYAVTCDYKTARKYIGKAIELNPNKDIYYSYMAQCYILDDLDKSIEYINKAIELNPDNAYYWVQKADYLELKGKYKDALLCYDEALKIEPDNVDIMLKKAELYHRMGLTYKEKEILEEVEKIDPQKAELYRFTH</sequence>
<feature type="repeat" description="TPR" evidence="3">
    <location>
        <begin position="69"/>
        <end position="102"/>
    </location>
</feature>
<dbReference type="PANTHER" id="PTHR44943">
    <property type="entry name" value="CELLULOSE SYNTHASE OPERON PROTEIN C"/>
    <property type="match status" value="1"/>
</dbReference>
<keyword evidence="5" id="KW-1185">Reference proteome</keyword>
<dbReference type="PROSITE" id="PS50005">
    <property type="entry name" value="TPR"/>
    <property type="match status" value="3"/>
</dbReference>
<dbReference type="PROSITE" id="PS51257">
    <property type="entry name" value="PROKAR_LIPOPROTEIN"/>
    <property type="match status" value="1"/>
</dbReference>
<organism evidence="5">
    <name type="scientific">Methanotorris igneus (strain DSM 5666 / JCM 11834 / Kol 5)</name>
    <dbReference type="NCBI Taxonomy" id="880724"/>
    <lineage>
        <taxon>Archaea</taxon>
        <taxon>Methanobacteriati</taxon>
        <taxon>Methanobacteriota</taxon>
        <taxon>Methanomada group</taxon>
        <taxon>Methanococci</taxon>
        <taxon>Methanococcales</taxon>
        <taxon>Methanocaldococcaceae</taxon>
        <taxon>Methanotorris</taxon>
    </lineage>
</organism>
<name>F6BBY7_METIK</name>
<gene>
    <name evidence="4" type="ordered locus">Metig_0512</name>
</gene>
<dbReference type="Proteomes" id="UP000009227">
    <property type="component" value="Chromosome"/>
</dbReference>
<evidence type="ECO:0000256" key="1">
    <source>
        <dbReference type="ARBA" id="ARBA00022737"/>
    </source>
</evidence>
<dbReference type="STRING" id="880724.Metig_0512"/>
<feature type="repeat" description="TPR" evidence="3">
    <location>
        <begin position="182"/>
        <end position="215"/>
    </location>
</feature>
<evidence type="ECO:0000256" key="3">
    <source>
        <dbReference type="PROSITE-ProRule" id="PRU00339"/>
    </source>
</evidence>
<dbReference type="InterPro" id="IPR051685">
    <property type="entry name" value="Ycf3/AcsC/BcsC/TPR_MFPF"/>
</dbReference>
<dbReference type="Pfam" id="PF13414">
    <property type="entry name" value="TPR_11"/>
    <property type="match status" value="2"/>
</dbReference>
<evidence type="ECO:0000256" key="2">
    <source>
        <dbReference type="ARBA" id="ARBA00022803"/>
    </source>
</evidence>
<evidence type="ECO:0000313" key="5">
    <source>
        <dbReference type="Proteomes" id="UP000009227"/>
    </source>
</evidence>
<protein>
    <submittedName>
        <fullName evidence="4">Tetratricopeptide TPR_2 repeat-containing protein</fullName>
    </submittedName>
</protein>
<dbReference type="PANTHER" id="PTHR44943:SF8">
    <property type="entry name" value="TPR REPEAT-CONTAINING PROTEIN MJ0263"/>
    <property type="match status" value="1"/>
</dbReference>
<dbReference type="SUPFAM" id="SSF48439">
    <property type="entry name" value="Protein prenylyltransferase"/>
    <property type="match status" value="1"/>
</dbReference>
<dbReference type="OrthoDB" id="115601at2157"/>
<dbReference type="Gene3D" id="1.25.40.10">
    <property type="entry name" value="Tetratricopeptide repeat domain"/>
    <property type="match status" value="2"/>
</dbReference>
<dbReference type="InterPro" id="IPR011990">
    <property type="entry name" value="TPR-like_helical_dom_sf"/>
</dbReference>
<dbReference type="RefSeq" id="WP_013798676.1">
    <property type="nucleotide sequence ID" value="NC_015562.1"/>
</dbReference>
<dbReference type="InterPro" id="IPR019734">
    <property type="entry name" value="TPR_rpt"/>
</dbReference>
<feature type="repeat" description="TPR" evidence="3">
    <location>
        <begin position="148"/>
        <end position="181"/>
    </location>
</feature>
<accession>F6BBY7</accession>
<evidence type="ECO:0000313" key="4">
    <source>
        <dbReference type="EMBL" id="AEF96068.1"/>
    </source>
</evidence>
<proteinExistence type="predicted"/>
<reference evidence="4 5" key="1">
    <citation type="submission" date="2011-05" db="EMBL/GenBank/DDBJ databases">
        <title>Complete sequence of Methanotorris igneus Kol 5.</title>
        <authorList>
            <consortium name="US DOE Joint Genome Institute"/>
            <person name="Lucas S."/>
            <person name="Han J."/>
            <person name="Lapidus A."/>
            <person name="Cheng J.-F."/>
            <person name="Goodwin L."/>
            <person name="Pitluck S."/>
            <person name="Peters L."/>
            <person name="Mikhailova N."/>
            <person name="Chertkov O."/>
            <person name="Han C."/>
            <person name="Tapia R."/>
            <person name="Land M."/>
            <person name="Hauser L."/>
            <person name="Kyrpides N."/>
            <person name="Ivanova N."/>
            <person name="Pagani I."/>
            <person name="Sieprawska-Lupa M."/>
            <person name="Whitman W."/>
            <person name="Woyke T."/>
        </authorList>
    </citation>
    <scope>NUCLEOTIDE SEQUENCE [LARGE SCALE GENOMIC DNA]</scope>
    <source>
        <strain evidence="5">DSM 5666 / JCM 11834 / Kol 5</strain>
    </source>
</reference>